<name>A0A0A9FVN2_ARUDO</name>
<organism evidence="1">
    <name type="scientific">Arundo donax</name>
    <name type="common">Giant reed</name>
    <name type="synonym">Donax arundinaceus</name>
    <dbReference type="NCBI Taxonomy" id="35708"/>
    <lineage>
        <taxon>Eukaryota</taxon>
        <taxon>Viridiplantae</taxon>
        <taxon>Streptophyta</taxon>
        <taxon>Embryophyta</taxon>
        <taxon>Tracheophyta</taxon>
        <taxon>Spermatophyta</taxon>
        <taxon>Magnoliopsida</taxon>
        <taxon>Liliopsida</taxon>
        <taxon>Poales</taxon>
        <taxon>Poaceae</taxon>
        <taxon>PACMAD clade</taxon>
        <taxon>Arundinoideae</taxon>
        <taxon>Arundineae</taxon>
        <taxon>Arundo</taxon>
    </lineage>
</organism>
<sequence length="93" mass="10425">MPISESIFTSFGQPPSLLHWSRLLAFSSSPHQLSSRLLPATENFISICEKNSSAVFYFFLKVSLQSLHGLEPHHRICNKDTKDKTLGSHPDGK</sequence>
<dbReference type="AlphaFoldDB" id="A0A0A9FVN2"/>
<proteinExistence type="predicted"/>
<evidence type="ECO:0000313" key="1">
    <source>
        <dbReference type="EMBL" id="JAE12388.1"/>
    </source>
</evidence>
<dbReference type="EMBL" id="GBRH01185508">
    <property type="protein sequence ID" value="JAE12388.1"/>
    <property type="molecule type" value="Transcribed_RNA"/>
</dbReference>
<accession>A0A0A9FVN2</accession>
<reference evidence="1" key="2">
    <citation type="journal article" date="2015" name="Data Brief">
        <title>Shoot transcriptome of the giant reed, Arundo donax.</title>
        <authorList>
            <person name="Barrero R.A."/>
            <person name="Guerrero F.D."/>
            <person name="Moolhuijzen P."/>
            <person name="Goolsby J.A."/>
            <person name="Tidwell J."/>
            <person name="Bellgard S.E."/>
            <person name="Bellgard M.I."/>
        </authorList>
    </citation>
    <scope>NUCLEOTIDE SEQUENCE</scope>
    <source>
        <tissue evidence="1">Shoot tissue taken approximately 20 cm above the soil surface</tissue>
    </source>
</reference>
<protein>
    <submittedName>
        <fullName evidence="1">Uncharacterized protein</fullName>
    </submittedName>
</protein>
<reference evidence="1" key="1">
    <citation type="submission" date="2014-09" db="EMBL/GenBank/DDBJ databases">
        <authorList>
            <person name="Magalhaes I.L.F."/>
            <person name="Oliveira U."/>
            <person name="Santos F.R."/>
            <person name="Vidigal T.H.D.A."/>
            <person name="Brescovit A.D."/>
            <person name="Santos A.J."/>
        </authorList>
    </citation>
    <scope>NUCLEOTIDE SEQUENCE</scope>
    <source>
        <tissue evidence="1">Shoot tissue taken approximately 20 cm above the soil surface</tissue>
    </source>
</reference>